<feature type="transmembrane region" description="Helical" evidence="5">
    <location>
        <begin position="84"/>
        <end position="102"/>
    </location>
</feature>
<dbReference type="Pfam" id="PF00939">
    <property type="entry name" value="Na_sulph_symp"/>
    <property type="match status" value="1"/>
</dbReference>
<dbReference type="GO" id="GO:1905039">
    <property type="term" value="P:carboxylic acid transmembrane transport"/>
    <property type="evidence" value="ECO:0007669"/>
    <property type="project" value="UniProtKB-ARBA"/>
</dbReference>
<evidence type="ECO:0000256" key="3">
    <source>
        <dbReference type="ARBA" id="ARBA00022989"/>
    </source>
</evidence>
<sequence length="478" mass="51953">MNAFGRTDFEKTSALGLTCAIAVLAIGVLTPFEILEYEVQLVFSIFFATVLLWITKPVPYTISSVLCVILLYALGVTSSFEEATVGFASTLVFFMVLLLLIGKSVPKVGLDKWIANLLVSPGSTPQKSIYRLAATLLFLAFLMPSGTARTATFFPIVDQINKLYNIDDDSSFRRLAYYVLGHLNPVGSLALMTGGGMAVTTAELTNSIVRPITWVEWAFYMIPPIILLFSISIAAASFTYDVDDDHELHMCEVRADGSTNGIDGNTKSLTNDQLIVVGTLLVATCLWIIGSFVGVPSILPAMLVVLVFSLPGVRIITAKEIRNINWGVIFLIGAMLSLLNVMQDLNAFDFLVISLASFLPMDASTSVVLFLLFLVAVLIRTAFSSVSASFLVMFPILLEFASLLEIKPLYLSFGLSILLMSGTFLPFNNPTVLIAYEKGPLTTAEVALLGAFTLTFGFVVVALSWTIYWPLVDAVAPM</sequence>
<comment type="subcellular location">
    <subcellularLocation>
        <location evidence="1">Membrane</location>
        <topology evidence="1">Multi-pass membrane protein</topology>
    </subcellularLocation>
</comment>
<feature type="transmembrane region" description="Helical" evidence="5">
    <location>
        <begin position="60"/>
        <end position="77"/>
    </location>
</feature>
<feature type="transmembrane region" description="Helical" evidence="5">
    <location>
        <begin position="409"/>
        <end position="427"/>
    </location>
</feature>
<feature type="transmembrane region" description="Helical" evidence="5">
    <location>
        <begin position="298"/>
        <end position="317"/>
    </location>
</feature>
<evidence type="ECO:0000256" key="5">
    <source>
        <dbReference type="SAM" id="Phobius"/>
    </source>
</evidence>
<name>A0A1I6UP00_9EURY</name>
<feature type="transmembrane region" description="Helical" evidence="5">
    <location>
        <begin position="324"/>
        <end position="342"/>
    </location>
</feature>
<dbReference type="PANTHER" id="PTHR10283">
    <property type="entry name" value="SOLUTE CARRIER FAMILY 13 MEMBER"/>
    <property type="match status" value="1"/>
</dbReference>
<proteinExistence type="predicted"/>
<dbReference type="RefSeq" id="WP_092907298.1">
    <property type="nucleotide sequence ID" value="NZ_FOZS01000005.1"/>
</dbReference>
<accession>A0A1I6UP00</accession>
<evidence type="ECO:0000313" key="7">
    <source>
        <dbReference type="Proteomes" id="UP000199199"/>
    </source>
</evidence>
<protein>
    <submittedName>
        <fullName evidence="6">Anion transporter</fullName>
    </submittedName>
</protein>
<dbReference type="OrthoDB" id="187527at2157"/>
<dbReference type="GO" id="GO:0008514">
    <property type="term" value="F:organic anion transmembrane transporter activity"/>
    <property type="evidence" value="ECO:0007669"/>
    <property type="project" value="UniProtKB-ARBA"/>
</dbReference>
<organism evidence="6 7">
    <name type="scientific">Halostagnicola kamekurae</name>
    <dbReference type="NCBI Taxonomy" id="619731"/>
    <lineage>
        <taxon>Archaea</taxon>
        <taxon>Methanobacteriati</taxon>
        <taxon>Methanobacteriota</taxon>
        <taxon>Stenosarchaea group</taxon>
        <taxon>Halobacteria</taxon>
        <taxon>Halobacteriales</taxon>
        <taxon>Natrialbaceae</taxon>
        <taxon>Halostagnicola</taxon>
    </lineage>
</organism>
<feature type="transmembrane region" description="Helical" evidence="5">
    <location>
        <begin position="274"/>
        <end position="292"/>
    </location>
</feature>
<keyword evidence="3 5" id="KW-1133">Transmembrane helix</keyword>
<dbReference type="Proteomes" id="UP000199199">
    <property type="component" value="Unassembled WGS sequence"/>
</dbReference>
<dbReference type="GO" id="GO:0005886">
    <property type="term" value="C:plasma membrane"/>
    <property type="evidence" value="ECO:0007669"/>
    <property type="project" value="TreeGrafter"/>
</dbReference>
<evidence type="ECO:0000256" key="2">
    <source>
        <dbReference type="ARBA" id="ARBA00022692"/>
    </source>
</evidence>
<dbReference type="PANTHER" id="PTHR10283:SF82">
    <property type="entry name" value="SOLUTE CARRIER FAMILY 13 MEMBER 2"/>
    <property type="match status" value="1"/>
</dbReference>
<reference evidence="7" key="1">
    <citation type="submission" date="2016-10" db="EMBL/GenBank/DDBJ databases">
        <authorList>
            <person name="Varghese N."/>
            <person name="Submissions S."/>
        </authorList>
    </citation>
    <scope>NUCLEOTIDE SEQUENCE [LARGE SCALE GENOMIC DNA]</scope>
    <source>
        <strain evidence="7">DSM 22427</strain>
    </source>
</reference>
<feature type="transmembrane region" description="Helical" evidence="5">
    <location>
        <begin position="175"/>
        <end position="197"/>
    </location>
</feature>
<keyword evidence="7" id="KW-1185">Reference proteome</keyword>
<feature type="transmembrane region" description="Helical" evidence="5">
    <location>
        <begin position="12"/>
        <end position="30"/>
    </location>
</feature>
<evidence type="ECO:0000256" key="1">
    <source>
        <dbReference type="ARBA" id="ARBA00004141"/>
    </source>
</evidence>
<feature type="transmembrane region" description="Helical" evidence="5">
    <location>
        <begin position="447"/>
        <end position="471"/>
    </location>
</feature>
<keyword evidence="4 5" id="KW-0472">Membrane</keyword>
<feature type="transmembrane region" description="Helical" evidence="5">
    <location>
        <begin position="129"/>
        <end position="154"/>
    </location>
</feature>
<evidence type="ECO:0000313" key="6">
    <source>
        <dbReference type="EMBL" id="SFT03133.1"/>
    </source>
</evidence>
<feature type="transmembrane region" description="Helical" evidence="5">
    <location>
        <begin position="217"/>
        <end position="240"/>
    </location>
</feature>
<dbReference type="AlphaFoldDB" id="A0A1I6UP00"/>
<keyword evidence="2 5" id="KW-0812">Transmembrane</keyword>
<feature type="transmembrane region" description="Helical" evidence="5">
    <location>
        <begin position="367"/>
        <end position="397"/>
    </location>
</feature>
<dbReference type="InterPro" id="IPR001898">
    <property type="entry name" value="SLC13A/DASS"/>
</dbReference>
<gene>
    <name evidence="6" type="ORF">SAMN04488556_3974</name>
</gene>
<dbReference type="EMBL" id="FOZS01000005">
    <property type="protein sequence ID" value="SFT03133.1"/>
    <property type="molecule type" value="Genomic_DNA"/>
</dbReference>
<evidence type="ECO:0000256" key="4">
    <source>
        <dbReference type="ARBA" id="ARBA00023136"/>
    </source>
</evidence>